<dbReference type="Proteomes" id="UP001156856">
    <property type="component" value="Unassembled WGS sequence"/>
</dbReference>
<evidence type="ECO:0000313" key="14">
    <source>
        <dbReference type="Proteomes" id="UP000321960"/>
    </source>
</evidence>
<evidence type="ECO:0000256" key="9">
    <source>
        <dbReference type="SAM" id="Phobius"/>
    </source>
</evidence>
<dbReference type="EMBL" id="BSPK01000060">
    <property type="protein sequence ID" value="GLS65100.1"/>
    <property type="molecule type" value="Genomic_DNA"/>
</dbReference>
<keyword evidence="5 9" id="KW-1133">Transmembrane helix</keyword>
<keyword evidence="15" id="KW-1185">Reference proteome</keyword>
<dbReference type="EMBL" id="BJZU01000034">
    <property type="protein sequence ID" value="GEP04071.1"/>
    <property type="molecule type" value="Genomic_DNA"/>
</dbReference>
<dbReference type="InterPro" id="IPR010227">
    <property type="entry name" value="NADH_Q_OxRdtase_chainM/4"/>
</dbReference>
<gene>
    <name evidence="13" type="ORF">GCM10007888_34810</name>
    <name evidence="12" type="ORF">MOX02_21090</name>
</gene>
<evidence type="ECO:0000256" key="1">
    <source>
        <dbReference type="ARBA" id="ARBA00004127"/>
    </source>
</evidence>
<reference evidence="15" key="2">
    <citation type="journal article" date="2019" name="Int. J. Syst. Evol. Microbiol.">
        <title>The Global Catalogue of Microorganisms (GCM) 10K type strain sequencing project: providing services to taxonomists for standard genome sequencing and annotation.</title>
        <authorList>
            <consortium name="The Broad Institute Genomics Platform"/>
            <consortium name="The Broad Institute Genome Sequencing Center for Infectious Disease"/>
            <person name="Wu L."/>
            <person name="Ma J."/>
        </authorList>
    </citation>
    <scope>NUCLEOTIDE SEQUENCE [LARGE SCALE GENOMIC DNA]</scope>
    <source>
        <strain evidence="15">NBRC 107715</strain>
    </source>
</reference>
<organism evidence="12 14">
    <name type="scientific">Methylobacterium oxalidis</name>
    <dbReference type="NCBI Taxonomy" id="944322"/>
    <lineage>
        <taxon>Bacteria</taxon>
        <taxon>Pseudomonadati</taxon>
        <taxon>Pseudomonadota</taxon>
        <taxon>Alphaproteobacteria</taxon>
        <taxon>Hyphomicrobiales</taxon>
        <taxon>Methylobacteriaceae</taxon>
        <taxon>Methylobacterium</taxon>
    </lineage>
</organism>
<evidence type="ECO:0000313" key="12">
    <source>
        <dbReference type="EMBL" id="GEP04071.1"/>
    </source>
</evidence>
<comment type="caution">
    <text evidence="12">The sequence shown here is derived from an EMBL/GenBank/DDBJ whole genome shotgun (WGS) entry which is preliminary data.</text>
</comment>
<evidence type="ECO:0000256" key="4">
    <source>
        <dbReference type="ARBA" id="ARBA00022967"/>
    </source>
</evidence>
<feature type="transmembrane region" description="Helical" evidence="9">
    <location>
        <begin position="327"/>
        <end position="352"/>
    </location>
</feature>
<feature type="transmembrane region" description="Helical" evidence="9">
    <location>
        <begin position="37"/>
        <end position="57"/>
    </location>
</feature>
<reference evidence="13" key="4">
    <citation type="submission" date="2023-01" db="EMBL/GenBank/DDBJ databases">
        <title>Draft genome sequence of Methylobacterium oxalidis strain NBRC 107715.</title>
        <authorList>
            <person name="Sun Q."/>
            <person name="Mori K."/>
        </authorList>
    </citation>
    <scope>NUCLEOTIDE SEQUENCE</scope>
    <source>
        <strain evidence="13">NBRC 107715</strain>
    </source>
</reference>
<keyword evidence="3 8" id="KW-0812">Transmembrane</keyword>
<dbReference type="Pfam" id="PF00361">
    <property type="entry name" value="Proton_antipo_M"/>
    <property type="match status" value="1"/>
</dbReference>
<dbReference type="Proteomes" id="UP000321960">
    <property type="component" value="Unassembled WGS sequence"/>
</dbReference>
<evidence type="ECO:0000256" key="7">
    <source>
        <dbReference type="ARBA" id="ARBA00023136"/>
    </source>
</evidence>
<dbReference type="NCBIfam" id="NF004501">
    <property type="entry name" value="PRK05846.1-5"/>
    <property type="match status" value="1"/>
</dbReference>
<evidence type="ECO:0000259" key="11">
    <source>
        <dbReference type="Pfam" id="PF01059"/>
    </source>
</evidence>
<evidence type="ECO:0000259" key="10">
    <source>
        <dbReference type="Pfam" id="PF00361"/>
    </source>
</evidence>
<evidence type="ECO:0000256" key="3">
    <source>
        <dbReference type="ARBA" id="ARBA00022692"/>
    </source>
</evidence>
<comment type="subcellular location">
    <subcellularLocation>
        <location evidence="1">Endomembrane system</location>
        <topology evidence="1">Multi-pass membrane protein</topology>
    </subcellularLocation>
    <subcellularLocation>
        <location evidence="8">Membrane</location>
        <topology evidence="8">Multi-pass membrane protein</topology>
    </subcellularLocation>
</comment>
<dbReference type="InterPro" id="IPR001750">
    <property type="entry name" value="ND/Mrp_TM"/>
</dbReference>
<dbReference type="GO" id="GO:0008137">
    <property type="term" value="F:NADH dehydrogenase (ubiquinone) activity"/>
    <property type="evidence" value="ECO:0007669"/>
    <property type="project" value="InterPro"/>
</dbReference>
<dbReference type="PRINTS" id="PR01437">
    <property type="entry name" value="NUOXDRDTASE4"/>
</dbReference>
<protein>
    <submittedName>
        <fullName evidence="12">NADH-quinone oxidoreductase subunit M</fullName>
    </submittedName>
</protein>
<evidence type="ECO:0000313" key="13">
    <source>
        <dbReference type="EMBL" id="GLS65100.1"/>
    </source>
</evidence>
<feature type="transmembrane region" description="Helical" evidence="9">
    <location>
        <begin position="169"/>
        <end position="191"/>
    </location>
</feature>
<comment type="similarity">
    <text evidence="2">Belongs to the complex I subunit 4 family.</text>
</comment>
<evidence type="ECO:0000256" key="8">
    <source>
        <dbReference type="RuleBase" id="RU000320"/>
    </source>
</evidence>
<dbReference type="NCBIfam" id="NF004499">
    <property type="entry name" value="PRK05846.1-3"/>
    <property type="match status" value="1"/>
</dbReference>
<feature type="transmembrane region" description="Helical" evidence="9">
    <location>
        <begin position="137"/>
        <end position="157"/>
    </location>
</feature>
<reference evidence="12 14" key="3">
    <citation type="submission" date="2019-07" db="EMBL/GenBank/DDBJ databases">
        <title>Whole genome shotgun sequence of Methylobacterium oxalidis NBRC 107715.</title>
        <authorList>
            <person name="Hosoyama A."/>
            <person name="Uohara A."/>
            <person name="Ohji S."/>
            <person name="Ichikawa N."/>
        </authorList>
    </citation>
    <scope>NUCLEOTIDE SEQUENCE [LARGE SCALE GENOMIC DNA]</scope>
    <source>
        <strain evidence="12 14">NBRC 107715</strain>
    </source>
</reference>
<name>A0A512J290_9HYPH</name>
<proteinExistence type="inferred from homology"/>
<dbReference type="GO" id="GO:0042773">
    <property type="term" value="P:ATP synthesis coupled electron transport"/>
    <property type="evidence" value="ECO:0007669"/>
    <property type="project" value="InterPro"/>
</dbReference>
<dbReference type="GO" id="GO:0015990">
    <property type="term" value="P:electron transport coupled proton transport"/>
    <property type="evidence" value="ECO:0007669"/>
    <property type="project" value="TreeGrafter"/>
</dbReference>
<dbReference type="Pfam" id="PF01059">
    <property type="entry name" value="Oxidored_q5_N"/>
    <property type="match status" value="1"/>
</dbReference>
<dbReference type="OrthoDB" id="9768329at2"/>
<dbReference type="PANTHER" id="PTHR43507:SF1">
    <property type="entry name" value="NADH-UBIQUINONE OXIDOREDUCTASE CHAIN 4"/>
    <property type="match status" value="1"/>
</dbReference>
<dbReference type="GO" id="GO:0016020">
    <property type="term" value="C:membrane"/>
    <property type="evidence" value="ECO:0007669"/>
    <property type="project" value="UniProtKB-SubCell"/>
</dbReference>
<dbReference type="GO" id="GO:0003954">
    <property type="term" value="F:NADH dehydrogenase activity"/>
    <property type="evidence" value="ECO:0007669"/>
    <property type="project" value="TreeGrafter"/>
</dbReference>
<accession>A0A512J290</accession>
<feature type="transmembrane region" description="Helical" evidence="9">
    <location>
        <begin position="410"/>
        <end position="430"/>
    </location>
</feature>
<dbReference type="NCBIfam" id="TIGR01972">
    <property type="entry name" value="NDH_I_M"/>
    <property type="match status" value="1"/>
</dbReference>
<dbReference type="GO" id="GO:0048039">
    <property type="term" value="F:ubiquinone binding"/>
    <property type="evidence" value="ECO:0007669"/>
    <property type="project" value="TreeGrafter"/>
</dbReference>
<dbReference type="GO" id="GO:0012505">
    <property type="term" value="C:endomembrane system"/>
    <property type="evidence" value="ECO:0007669"/>
    <property type="project" value="UniProtKB-SubCell"/>
</dbReference>
<feature type="transmembrane region" description="Helical" evidence="9">
    <location>
        <begin position="86"/>
        <end position="106"/>
    </location>
</feature>
<feature type="domain" description="NADH:quinone oxidoreductase/Mrp antiporter transmembrane" evidence="10">
    <location>
        <begin position="133"/>
        <end position="420"/>
    </location>
</feature>
<evidence type="ECO:0000313" key="15">
    <source>
        <dbReference type="Proteomes" id="UP001156856"/>
    </source>
</evidence>
<keyword evidence="4" id="KW-1278">Translocase</keyword>
<dbReference type="RefSeq" id="WP_147025724.1">
    <property type="nucleotide sequence ID" value="NZ_BJZU01000034.1"/>
</dbReference>
<dbReference type="AlphaFoldDB" id="A0A512J290"/>
<feature type="domain" description="NADH:ubiquinone oxidoreductase chain 4 N-terminal" evidence="11">
    <location>
        <begin position="63"/>
        <end position="123"/>
    </location>
</feature>
<keyword evidence="7 9" id="KW-0472">Membrane</keyword>
<feature type="transmembrane region" description="Helical" evidence="9">
    <location>
        <begin position="6"/>
        <end position="25"/>
    </location>
</feature>
<feature type="transmembrane region" description="Helical" evidence="9">
    <location>
        <begin position="113"/>
        <end position="131"/>
    </location>
</feature>
<reference evidence="13" key="1">
    <citation type="journal article" date="2014" name="Int. J. Syst. Evol. Microbiol.">
        <title>Complete genome of a new Firmicutes species belonging to the dominant human colonic microbiota ('Ruminococcus bicirculans') reveals two chromosomes and a selective capacity to utilize plant glucans.</title>
        <authorList>
            <consortium name="NISC Comparative Sequencing Program"/>
            <person name="Wegmann U."/>
            <person name="Louis P."/>
            <person name="Goesmann A."/>
            <person name="Henrissat B."/>
            <person name="Duncan S.H."/>
            <person name="Flint H.J."/>
        </authorList>
    </citation>
    <scope>NUCLEOTIDE SEQUENCE</scope>
    <source>
        <strain evidence="13">NBRC 107715</strain>
    </source>
</reference>
<dbReference type="InterPro" id="IPR003918">
    <property type="entry name" value="NADH_UbQ_OxRdtase"/>
</dbReference>
<keyword evidence="6" id="KW-0520">NAD</keyword>
<sequence length="506" mass="55284">MFGLGILSGLLIVPLAGAAFILTLNGDEEAVKRNARWAALATTVITFLLSLVAWGRYDATSSSFQLVESHAWLTDTIRFKLGVDGFSMPLILLTTFLMPFCIGASWHAIGTRVKEYFVAFLVLETTMIGVFEALDLVLFYLFFEAGLIPMFLIIGIWGGKRRIYASFKFFLYTLLGSVLMLLAIMAMYWHAGTTDIPTLLQTRFPTGMQTWLWLAFFASFAVKMPMWPVHTWLPDAHVEAPTAGSVILAGILLKMGGYGFIRVSLPMFPDASHHFAPLVFALSIIAIIFTSLIAMMQTDIKKLIAYSSVAHMGFVTLGLFTMNEQGIQGALFLMISHGIVSGALFLCVGVVYDRMHTREIAAYGGLVNRMPLYAVAMMVFTMANVGLPGTSGFVGEFLAMTGAFKANPTVAFFSVFGIILSAAYALWLYARVIYGKLEKPSLKGILDLDNREKLILAPLVALTIYYGVHPAPILDTFAPSTEALMASIKTALSNTQTAAAALPVAR</sequence>
<feature type="transmembrane region" description="Helical" evidence="9">
    <location>
        <begin position="275"/>
        <end position="296"/>
    </location>
</feature>
<feature type="transmembrane region" description="Helical" evidence="9">
    <location>
        <begin position="372"/>
        <end position="390"/>
    </location>
</feature>
<evidence type="ECO:0000256" key="5">
    <source>
        <dbReference type="ARBA" id="ARBA00022989"/>
    </source>
</evidence>
<feature type="transmembrane region" description="Helical" evidence="9">
    <location>
        <begin position="303"/>
        <end position="321"/>
    </location>
</feature>
<evidence type="ECO:0000256" key="2">
    <source>
        <dbReference type="ARBA" id="ARBA00009025"/>
    </source>
</evidence>
<evidence type="ECO:0000256" key="6">
    <source>
        <dbReference type="ARBA" id="ARBA00023027"/>
    </source>
</evidence>
<feature type="transmembrane region" description="Helical" evidence="9">
    <location>
        <begin position="245"/>
        <end position="263"/>
    </location>
</feature>
<dbReference type="PANTHER" id="PTHR43507">
    <property type="entry name" value="NADH-UBIQUINONE OXIDOREDUCTASE CHAIN 4"/>
    <property type="match status" value="1"/>
</dbReference>
<feature type="transmembrane region" description="Helical" evidence="9">
    <location>
        <begin position="211"/>
        <end position="233"/>
    </location>
</feature>
<dbReference type="InterPro" id="IPR000260">
    <property type="entry name" value="NADH4_N"/>
</dbReference>